<feature type="transmembrane region" description="Helical" evidence="1">
    <location>
        <begin position="162"/>
        <end position="185"/>
    </location>
</feature>
<feature type="transmembrane region" description="Helical" evidence="1">
    <location>
        <begin position="134"/>
        <end position="156"/>
    </location>
</feature>
<dbReference type="AlphaFoldDB" id="A0A3R7QD07"/>
<accession>A0A3R7QD07</accession>
<evidence type="ECO:0000256" key="1">
    <source>
        <dbReference type="SAM" id="Phobius"/>
    </source>
</evidence>
<keyword evidence="3" id="KW-1185">Reference proteome</keyword>
<organism evidence="2 3">
    <name type="scientific">Penaeus vannamei</name>
    <name type="common">Whiteleg shrimp</name>
    <name type="synonym">Litopenaeus vannamei</name>
    <dbReference type="NCBI Taxonomy" id="6689"/>
    <lineage>
        <taxon>Eukaryota</taxon>
        <taxon>Metazoa</taxon>
        <taxon>Ecdysozoa</taxon>
        <taxon>Arthropoda</taxon>
        <taxon>Crustacea</taxon>
        <taxon>Multicrustacea</taxon>
        <taxon>Malacostraca</taxon>
        <taxon>Eumalacostraca</taxon>
        <taxon>Eucarida</taxon>
        <taxon>Decapoda</taxon>
        <taxon>Dendrobranchiata</taxon>
        <taxon>Penaeoidea</taxon>
        <taxon>Penaeidae</taxon>
        <taxon>Penaeus</taxon>
    </lineage>
</organism>
<keyword evidence="1" id="KW-0472">Membrane</keyword>
<feature type="transmembrane region" description="Helical" evidence="1">
    <location>
        <begin position="95"/>
        <end position="114"/>
    </location>
</feature>
<evidence type="ECO:0000313" key="3">
    <source>
        <dbReference type="Proteomes" id="UP000283509"/>
    </source>
</evidence>
<keyword evidence="1" id="KW-1133">Transmembrane helix</keyword>
<keyword evidence="1" id="KW-0812">Transmembrane</keyword>
<reference evidence="2 3" key="1">
    <citation type="submission" date="2018-04" db="EMBL/GenBank/DDBJ databases">
        <authorList>
            <person name="Zhang X."/>
            <person name="Yuan J."/>
            <person name="Li F."/>
            <person name="Xiang J."/>
        </authorList>
    </citation>
    <scope>NUCLEOTIDE SEQUENCE [LARGE SCALE GENOMIC DNA]</scope>
    <source>
        <tissue evidence="2">Muscle</tissue>
    </source>
</reference>
<dbReference type="Proteomes" id="UP000283509">
    <property type="component" value="Unassembled WGS sequence"/>
</dbReference>
<dbReference type="EMBL" id="QCYY01001841">
    <property type="protein sequence ID" value="ROT74834.1"/>
    <property type="molecule type" value="Genomic_DNA"/>
</dbReference>
<name>A0A3R7QD07_PENVA</name>
<comment type="caution">
    <text evidence="2">The sequence shown here is derived from an EMBL/GenBank/DDBJ whole genome shotgun (WGS) entry which is preliminary data.</text>
</comment>
<proteinExistence type="predicted"/>
<reference evidence="2 3" key="2">
    <citation type="submission" date="2019-01" db="EMBL/GenBank/DDBJ databases">
        <title>The decoding of complex shrimp genome reveals the adaptation for benthos swimmer, frequently molting mechanism and breeding impact on genome.</title>
        <authorList>
            <person name="Sun Y."/>
            <person name="Gao Y."/>
            <person name="Yu Y."/>
        </authorList>
    </citation>
    <scope>NUCLEOTIDE SEQUENCE [LARGE SCALE GENOMIC DNA]</scope>
    <source>
        <tissue evidence="2">Muscle</tissue>
    </source>
</reference>
<dbReference type="OrthoDB" id="6356141at2759"/>
<evidence type="ECO:0000313" key="2">
    <source>
        <dbReference type="EMBL" id="ROT74834.1"/>
    </source>
</evidence>
<protein>
    <submittedName>
        <fullName evidence="2">Uncharacterized protein</fullName>
    </submittedName>
</protein>
<sequence length="222" mass="24855">MVQQHRGSQRLGVLRLWAVSGIQETVEMISRAWLAEKFISPFMCRVSVKDNIWCMVPSLTEASMRRVPAEECSFDPWCGALIHQDTAPPLVTRLTVLWVALLVSLMVIWAPRILTFRPQNPALIWLRRQTQRLVLLLAAGGAVLQLVLEHLILPALLPPERLLTHTVSLFAFCFANLVTTAVLMARPTGREALKTHSLGERTPASTTDPQGVLRDIVEDKLP</sequence>
<gene>
    <name evidence="2" type="ORF">C7M84_006641</name>
</gene>